<dbReference type="AlphaFoldDB" id="A0A0J1B7M9"/>
<evidence type="ECO:0000256" key="2">
    <source>
        <dbReference type="SAM" id="MobiDB-lite"/>
    </source>
</evidence>
<feature type="region of interest" description="Disordered" evidence="2">
    <location>
        <begin position="101"/>
        <end position="127"/>
    </location>
</feature>
<evidence type="ECO:0000313" key="4">
    <source>
        <dbReference type="Proteomes" id="UP000036367"/>
    </source>
</evidence>
<reference evidence="3" key="1">
    <citation type="submission" date="2015-05" db="EMBL/GenBank/DDBJ databases">
        <title>Permanent draft genome of Rhodopirellula islandicus K833.</title>
        <authorList>
            <person name="Kizina J."/>
            <person name="Richter M."/>
            <person name="Glockner F.O."/>
            <person name="Harder J."/>
        </authorList>
    </citation>
    <scope>NUCLEOTIDE SEQUENCE [LARGE SCALE GENOMIC DNA]</scope>
    <source>
        <strain evidence="3">K833</strain>
    </source>
</reference>
<evidence type="ECO:0000313" key="3">
    <source>
        <dbReference type="EMBL" id="KLU02850.1"/>
    </source>
</evidence>
<keyword evidence="4" id="KW-1185">Reference proteome</keyword>
<dbReference type="STRING" id="595434.RISK_005146"/>
<protein>
    <submittedName>
        <fullName evidence="3">Protein secretion system</fullName>
    </submittedName>
</protein>
<dbReference type="InterPro" id="IPR051909">
    <property type="entry name" value="MFP_Cation_Efflux"/>
</dbReference>
<dbReference type="GO" id="GO:0015679">
    <property type="term" value="P:plasma membrane copper ion transport"/>
    <property type="evidence" value="ECO:0007669"/>
    <property type="project" value="TreeGrafter"/>
</dbReference>
<dbReference type="PATRIC" id="fig|595434.4.peg.4883"/>
<organism evidence="3 4">
    <name type="scientific">Rhodopirellula islandica</name>
    <dbReference type="NCBI Taxonomy" id="595434"/>
    <lineage>
        <taxon>Bacteria</taxon>
        <taxon>Pseudomonadati</taxon>
        <taxon>Planctomycetota</taxon>
        <taxon>Planctomycetia</taxon>
        <taxon>Pirellulales</taxon>
        <taxon>Pirellulaceae</taxon>
        <taxon>Rhodopirellula</taxon>
    </lineage>
</organism>
<name>A0A0J1B7M9_RHOIS</name>
<dbReference type="PANTHER" id="PTHR30097">
    <property type="entry name" value="CATION EFFLUX SYSTEM PROTEIN CUSB"/>
    <property type="match status" value="1"/>
</dbReference>
<evidence type="ECO:0000256" key="1">
    <source>
        <dbReference type="ARBA" id="ARBA00022448"/>
    </source>
</evidence>
<proteinExistence type="predicted"/>
<dbReference type="PANTHER" id="PTHR30097:SF4">
    <property type="entry name" value="SLR6042 PROTEIN"/>
    <property type="match status" value="1"/>
</dbReference>
<sequence>MNRPDAPAAASAPTGQSAAGTVSPQQMVKQIAKESRDQADFLHRFTLHLAETFSAAAVAVQDASFPQPRMLVRNESVAAGLDRARLRTQIEAVSPSVASFPITLNHSTGDRSQNDAGPPPEGPRTTTALGVEIFPAPSFARMVIIQTSELSAGDVLLAMKSLGDFAAAARKTMGTADEDIADADTKKPRPNAQALSVAAAEPPSLVNAFDSSRGIRSALRAFHADLDPTATAYRIASELPRLLPCERAVVLLSKNPTARRPRFRVAAISGSSVIDRRSPLVRSMNQLADAVSVLKRPLILPPLANSDATDPAALSPQLVSPLETYLDESGVLSVALIPLFESLDDTLAAAGVASSKESDEDAREKQRRGSMPVAMLMLETFSGEPPASITPAMLEVAEESSTAITNAMRYDSVFALPVRRPAAAATRRATRHWILAIGILVAGGLLAGWFIHVDHHVVATGVARPAVRQAIFAGIDGVVDELQVQDGDVVQQGDVLLTLDNAELTREAEALSGQLATATQKLSSIRAMLLAATADAHDSAQSMLEQQTLENQIDSLNKRLAINRQMKAMLSIVAPFDGQVVGWRLNERLSDRPVSRGDRLFALVQHDGPWELELKLEETRAGEVIDRHAAGKALPVRFAIETRPTETFRANVSEIGGVARKRADGRNVVDIIAGIDQVPEDGFRGDAEVTAKIIGGRRRYLASAFDDVVAWFHRNVLFRFRT</sequence>
<feature type="compositionally biased region" description="Low complexity" evidence="2">
    <location>
        <begin position="1"/>
        <end position="21"/>
    </location>
</feature>
<feature type="region of interest" description="Disordered" evidence="2">
    <location>
        <begin position="1"/>
        <end position="26"/>
    </location>
</feature>
<dbReference type="RefSeq" id="WP_047816229.1">
    <property type="nucleotide sequence ID" value="NZ_LECT01000043.1"/>
</dbReference>
<dbReference type="EMBL" id="LECT01000043">
    <property type="protein sequence ID" value="KLU02850.1"/>
    <property type="molecule type" value="Genomic_DNA"/>
</dbReference>
<accession>A0A0J1B7M9</accession>
<comment type="caution">
    <text evidence="3">The sequence shown here is derived from an EMBL/GenBank/DDBJ whole genome shotgun (WGS) entry which is preliminary data.</text>
</comment>
<keyword evidence="1" id="KW-0813">Transport</keyword>
<dbReference type="OrthoDB" id="248877at2"/>
<dbReference type="Gene3D" id="2.40.50.100">
    <property type="match status" value="1"/>
</dbReference>
<gene>
    <name evidence="3" type="ORF">RISK_005146</name>
</gene>
<dbReference type="Proteomes" id="UP000036367">
    <property type="component" value="Unassembled WGS sequence"/>
</dbReference>
<dbReference type="SUPFAM" id="SSF111369">
    <property type="entry name" value="HlyD-like secretion proteins"/>
    <property type="match status" value="1"/>
</dbReference>
<dbReference type="GO" id="GO:0060003">
    <property type="term" value="P:copper ion export"/>
    <property type="evidence" value="ECO:0007669"/>
    <property type="project" value="TreeGrafter"/>
</dbReference>
<dbReference type="Gene3D" id="1.10.287.470">
    <property type="entry name" value="Helix hairpin bin"/>
    <property type="match status" value="1"/>
</dbReference>
<dbReference type="GO" id="GO:0030313">
    <property type="term" value="C:cell envelope"/>
    <property type="evidence" value="ECO:0007669"/>
    <property type="project" value="TreeGrafter"/>
</dbReference>